<keyword evidence="2" id="KW-0732">Signal</keyword>
<comment type="caution">
    <text evidence="3">The sequence shown here is derived from an EMBL/GenBank/DDBJ whole genome shotgun (WGS) entry which is preliminary data.</text>
</comment>
<dbReference type="EMBL" id="LMTR01000094">
    <property type="protein sequence ID" value="KWT64125.1"/>
    <property type="molecule type" value="Genomic_DNA"/>
</dbReference>
<feature type="signal peptide" evidence="2">
    <location>
        <begin position="1"/>
        <end position="25"/>
    </location>
</feature>
<feature type="chain" id="PRO_5007178189" description="Lectin-like protein BA14k" evidence="2">
    <location>
        <begin position="26"/>
        <end position="116"/>
    </location>
</feature>
<keyword evidence="4" id="KW-1185">Reference proteome</keyword>
<evidence type="ECO:0000313" key="3">
    <source>
        <dbReference type="EMBL" id="KWT64125.1"/>
    </source>
</evidence>
<gene>
    <name evidence="3" type="ORF">APY04_3389</name>
</gene>
<feature type="compositionally biased region" description="Basic and acidic residues" evidence="1">
    <location>
        <begin position="64"/>
        <end position="88"/>
    </location>
</feature>
<feature type="region of interest" description="Disordered" evidence="1">
    <location>
        <begin position="31"/>
        <end position="89"/>
    </location>
</feature>
<dbReference type="PATRIC" id="fig|121290.4.peg.1751"/>
<organism evidence="3 4">
    <name type="scientific">Hyphomicrobium sulfonivorans</name>
    <dbReference type="NCBI Taxonomy" id="121290"/>
    <lineage>
        <taxon>Bacteria</taxon>
        <taxon>Pseudomonadati</taxon>
        <taxon>Pseudomonadota</taxon>
        <taxon>Alphaproteobacteria</taxon>
        <taxon>Hyphomicrobiales</taxon>
        <taxon>Hyphomicrobiaceae</taxon>
        <taxon>Hyphomicrobium</taxon>
    </lineage>
</organism>
<name>A0A125NTP4_HYPSL</name>
<proteinExistence type="predicted"/>
<dbReference type="OrthoDB" id="9970424at2"/>
<evidence type="ECO:0000256" key="2">
    <source>
        <dbReference type="SAM" id="SignalP"/>
    </source>
</evidence>
<sequence>MHVSGGLAVALLTAAAALHGGAVLAAPKQPYASDAHRPGAGGYGVMKSRTPTLRSPGIQTPGIKRPDTSGGARREPYDYRYYSDRDRSPSSCRRYAQRAIATKNSNWWTRYRACLQ</sequence>
<reference evidence="3 4" key="1">
    <citation type="submission" date="2015-10" db="EMBL/GenBank/DDBJ databases">
        <title>Transcriptomic analysis of a linuron degrading triple-species bacterial consortium.</title>
        <authorList>
            <person name="Albers P."/>
        </authorList>
    </citation>
    <scope>NUCLEOTIDE SEQUENCE [LARGE SCALE GENOMIC DNA]</scope>
    <source>
        <strain evidence="3 4">WDL6</strain>
    </source>
</reference>
<accession>A0A125NTP4</accession>
<evidence type="ECO:0008006" key="5">
    <source>
        <dbReference type="Google" id="ProtNLM"/>
    </source>
</evidence>
<dbReference type="STRING" id="121290.APY04_3389"/>
<dbReference type="AlphaFoldDB" id="A0A125NTP4"/>
<evidence type="ECO:0000313" key="4">
    <source>
        <dbReference type="Proteomes" id="UP000059074"/>
    </source>
</evidence>
<protein>
    <recommendedName>
        <fullName evidence="5">Lectin-like protein BA14k</fullName>
    </recommendedName>
</protein>
<dbReference type="RefSeq" id="WP_157066881.1">
    <property type="nucleotide sequence ID" value="NZ_LMTR01000094.1"/>
</dbReference>
<dbReference type="Proteomes" id="UP000059074">
    <property type="component" value="Unassembled WGS sequence"/>
</dbReference>
<evidence type="ECO:0000256" key="1">
    <source>
        <dbReference type="SAM" id="MobiDB-lite"/>
    </source>
</evidence>